<feature type="transmembrane region" description="Helical" evidence="1">
    <location>
        <begin position="46"/>
        <end position="66"/>
    </location>
</feature>
<feature type="transmembrane region" description="Helical" evidence="1">
    <location>
        <begin position="20"/>
        <end position="39"/>
    </location>
</feature>
<feature type="transmembrane region" description="Helical" evidence="1">
    <location>
        <begin position="78"/>
        <end position="99"/>
    </location>
</feature>
<dbReference type="EMBL" id="VAFM01000002">
    <property type="protein sequence ID" value="TKW60573.1"/>
    <property type="molecule type" value="Genomic_DNA"/>
</dbReference>
<keyword evidence="1" id="KW-0472">Membrane</keyword>
<name>A0A6N4R4A5_BLAVI</name>
<gene>
    <name evidence="2" type="ORF">DI628_06630</name>
</gene>
<sequence>MGVFYSATQAEGTPQHMAANLAFSIATLLAGVSLLLTLLSGTSQPVPLMLACMIILLGLWKPMWFAPLTRLWYDILNALTRMLLTLYWLLYIVPSGLYMQLRGHDPLQRQFNPKAITYWQEPQPATDMRKLG</sequence>
<dbReference type="AlphaFoldDB" id="A0A6N4R4A5"/>
<proteinExistence type="predicted"/>
<evidence type="ECO:0000313" key="2">
    <source>
        <dbReference type="EMBL" id="TKW60573.1"/>
    </source>
</evidence>
<protein>
    <submittedName>
        <fullName evidence="2">Uncharacterized protein</fullName>
    </submittedName>
</protein>
<keyword evidence="1" id="KW-1133">Transmembrane helix</keyword>
<reference evidence="2 3" key="1">
    <citation type="journal article" date="2017" name="Nat. Commun.">
        <title>In situ click chemistry generation of cyclooxygenase-2 inhibitors.</title>
        <authorList>
            <person name="Bhardwaj A."/>
            <person name="Kaur J."/>
            <person name="Wuest M."/>
            <person name="Wuest F."/>
        </authorList>
    </citation>
    <scope>NUCLEOTIDE SEQUENCE [LARGE SCALE GENOMIC DNA]</scope>
    <source>
        <strain evidence="2">S2_018_000_R2_106</strain>
    </source>
</reference>
<evidence type="ECO:0000313" key="3">
    <source>
        <dbReference type="Proteomes" id="UP000320948"/>
    </source>
</evidence>
<accession>A0A6N4R4A5</accession>
<evidence type="ECO:0000256" key="1">
    <source>
        <dbReference type="SAM" id="Phobius"/>
    </source>
</evidence>
<organism evidence="2 3">
    <name type="scientific">Blastochloris viridis</name>
    <name type="common">Rhodopseudomonas viridis</name>
    <dbReference type="NCBI Taxonomy" id="1079"/>
    <lineage>
        <taxon>Bacteria</taxon>
        <taxon>Pseudomonadati</taxon>
        <taxon>Pseudomonadota</taxon>
        <taxon>Alphaproteobacteria</taxon>
        <taxon>Hyphomicrobiales</taxon>
        <taxon>Blastochloridaceae</taxon>
        <taxon>Blastochloris</taxon>
    </lineage>
</organism>
<comment type="caution">
    <text evidence="2">The sequence shown here is derived from an EMBL/GenBank/DDBJ whole genome shotgun (WGS) entry which is preliminary data.</text>
</comment>
<keyword evidence="1" id="KW-0812">Transmembrane</keyword>
<dbReference type="Proteomes" id="UP000320948">
    <property type="component" value="Unassembled WGS sequence"/>
</dbReference>